<dbReference type="Proteomes" id="UP000035681">
    <property type="component" value="Unplaced"/>
</dbReference>
<dbReference type="WBParaSite" id="TCONS_00005171.p1">
    <property type="protein sequence ID" value="TCONS_00005171.p1"/>
    <property type="gene ID" value="XLOC_003515"/>
</dbReference>
<organism evidence="4 5">
    <name type="scientific">Strongyloides stercoralis</name>
    <name type="common">Threadworm</name>
    <dbReference type="NCBI Taxonomy" id="6248"/>
    <lineage>
        <taxon>Eukaryota</taxon>
        <taxon>Metazoa</taxon>
        <taxon>Ecdysozoa</taxon>
        <taxon>Nematoda</taxon>
        <taxon>Chromadorea</taxon>
        <taxon>Rhabditida</taxon>
        <taxon>Tylenchina</taxon>
        <taxon>Panagrolaimomorpha</taxon>
        <taxon>Strongyloidoidea</taxon>
        <taxon>Strongyloididae</taxon>
        <taxon>Strongyloides</taxon>
    </lineage>
</organism>
<evidence type="ECO:0000313" key="4">
    <source>
        <dbReference type="Proteomes" id="UP000035681"/>
    </source>
</evidence>
<keyword evidence="2" id="KW-0732">Signal</keyword>
<evidence type="ECO:0000313" key="5">
    <source>
        <dbReference type="WBParaSite" id="TCONS_00005171.p1"/>
    </source>
</evidence>
<dbReference type="InterPro" id="IPR003582">
    <property type="entry name" value="ShKT_dom"/>
</dbReference>
<evidence type="ECO:0000256" key="2">
    <source>
        <dbReference type="SAM" id="SignalP"/>
    </source>
</evidence>
<dbReference type="Gene3D" id="1.10.10.1940">
    <property type="match status" value="1"/>
</dbReference>
<dbReference type="Gene3D" id="1.10.10.1870">
    <property type="entry name" value="ShTK domain-like"/>
    <property type="match status" value="1"/>
</dbReference>
<dbReference type="Pfam" id="PF01549">
    <property type="entry name" value="ShK"/>
    <property type="match status" value="2"/>
</dbReference>
<sequence length="394" mass="44095">MANIKLSICIIFYIIFIKNIDGNNSRTCTKADDCKDNTKCISLDDGNYCILPCDKSKEREQCGEKISCTDKIDSEGRPVLVCDTTKKCLTDGECSRISPRSTCNLYNLQCTSNGGEIKGNSTTTSTTLTTEIPTTTKKITTRRSTTTKPTCVDKIPYGRNGCSSFKEYCNDPNYMKVLEDLCPKTCDKCDNIKDKGTKLSIKCQDYEPKCETKQHLSDCKVGFKPACLNIGSKNYCIEQCDEGEDLYQCGRGKKCRSILDIDGTRINSCAYEVNCLKINQCTKAGEICSPYSLTCLPVVAPFTTTTRNSLTTKKILKPCIDKGFLNETYTCSTISELCNQPKYKEFMEEYCSKTCGFCKNDEVNCNTTSCKNTFKVKLTKEITAFIQLPQNFKK</sequence>
<dbReference type="AlphaFoldDB" id="A0AAF5D101"/>
<keyword evidence="4" id="KW-1185">Reference proteome</keyword>
<dbReference type="PANTHER" id="PTHR46219">
    <property type="entry name" value="PROTEIN CBG11138"/>
    <property type="match status" value="1"/>
</dbReference>
<reference evidence="5" key="1">
    <citation type="submission" date="2024-02" db="UniProtKB">
        <authorList>
            <consortium name="WormBaseParasite"/>
        </authorList>
    </citation>
    <scope>IDENTIFICATION</scope>
</reference>
<evidence type="ECO:0000256" key="1">
    <source>
        <dbReference type="PROSITE-ProRule" id="PRU01005"/>
    </source>
</evidence>
<accession>A0AAF5D101</accession>
<feature type="domain" description="ShKT" evidence="3">
    <location>
        <begin position="319"/>
        <end position="358"/>
    </location>
</feature>
<feature type="signal peptide" evidence="2">
    <location>
        <begin position="1"/>
        <end position="22"/>
    </location>
</feature>
<proteinExistence type="predicted"/>
<comment type="caution">
    <text evidence="1">Lacks conserved residue(s) required for the propagation of feature annotation.</text>
</comment>
<dbReference type="SMART" id="SM00254">
    <property type="entry name" value="ShKT"/>
    <property type="match status" value="2"/>
</dbReference>
<dbReference type="PROSITE" id="PS51670">
    <property type="entry name" value="SHKT"/>
    <property type="match status" value="1"/>
</dbReference>
<protein>
    <submittedName>
        <fullName evidence="5">ShKT domain-containing protein</fullName>
    </submittedName>
</protein>
<name>A0AAF5D101_STRER</name>
<evidence type="ECO:0000259" key="3">
    <source>
        <dbReference type="PROSITE" id="PS51670"/>
    </source>
</evidence>
<dbReference type="PANTHER" id="PTHR46219:SF5">
    <property type="entry name" value="SHKT DOMAIN-CONTAINING PROTEIN"/>
    <property type="match status" value="1"/>
</dbReference>
<feature type="chain" id="PRO_5042124151" evidence="2">
    <location>
        <begin position="23"/>
        <end position="394"/>
    </location>
</feature>